<reference evidence="1" key="1">
    <citation type="submission" date="2018-05" db="EMBL/GenBank/DDBJ databases">
        <authorList>
            <person name="Lanie J.A."/>
            <person name="Ng W.-L."/>
            <person name="Kazmierczak K.M."/>
            <person name="Andrzejewski T.M."/>
            <person name="Davidsen T.M."/>
            <person name="Wayne K.J."/>
            <person name="Tettelin H."/>
            <person name="Glass J.I."/>
            <person name="Rusch D."/>
            <person name="Podicherti R."/>
            <person name="Tsui H.-C.T."/>
            <person name="Winkler M.E."/>
        </authorList>
    </citation>
    <scope>NUCLEOTIDE SEQUENCE</scope>
</reference>
<dbReference type="InterPro" id="IPR005651">
    <property type="entry name" value="Trm112-like"/>
</dbReference>
<accession>A0A381VGJ8</accession>
<protein>
    <recommendedName>
        <fullName evidence="2">Trm112 family protein</fullName>
    </recommendedName>
</protein>
<proteinExistence type="predicted"/>
<name>A0A381VGJ8_9ZZZZ</name>
<gene>
    <name evidence="1" type="ORF">METZ01_LOCUS92343</name>
</gene>
<evidence type="ECO:0000313" key="1">
    <source>
        <dbReference type="EMBL" id="SVA39489.1"/>
    </source>
</evidence>
<dbReference type="Pfam" id="PF03966">
    <property type="entry name" value="Trm112p"/>
    <property type="match status" value="1"/>
</dbReference>
<organism evidence="1">
    <name type="scientific">marine metagenome</name>
    <dbReference type="NCBI Taxonomy" id="408172"/>
    <lineage>
        <taxon>unclassified sequences</taxon>
        <taxon>metagenomes</taxon>
        <taxon>ecological metagenomes</taxon>
    </lineage>
</organism>
<dbReference type="AlphaFoldDB" id="A0A381VGJ8"/>
<dbReference type="EMBL" id="UINC01008784">
    <property type="protein sequence ID" value="SVA39489.1"/>
    <property type="molecule type" value="Genomic_DNA"/>
</dbReference>
<dbReference type="Gene3D" id="2.20.25.10">
    <property type="match status" value="1"/>
</dbReference>
<dbReference type="SUPFAM" id="SSF158997">
    <property type="entry name" value="Trm112p-like"/>
    <property type="match status" value="1"/>
</dbReference>
<evidence type="ECO:0008006" key="2">
    <source>
        <dbReference type="Google" id="ProtNLM"/>
    </source>
</evidence>
<sequence length="88" mass="9747">MPIDQKLLDILCCPVTKQPVFPLTETDLALVNDAIATGKINHADESPVETPLTEGLITRNRQHIYRIDDGIPVMLEDESIPVDQIQGL</sequence>